<feature type="compositionally biased region" description="Polar residues" evidence="1">
    <location>
        <begin position="23"/>
        <end position="33"/>
    </location>
</feature>
<evidence type="ECO:0000256" key="1">
    <source>
        <dbReference type="SAM" id="MobiDB-lite"/>
    </source>
</evidence>
<dbReference type="PROSITE" id="PS00636">
    <property type="entry name" value="DNAJ_1"/>
    <property type="match status" value="1"/>
</dbReference>
<feature type="region of interest" description="Disordered" evidence="1">
    <location>
        <begin position="60"/>
        <end position="84"/>
    </location>
</feature>
<feature type="compositionally biased region" description="Low complexity" evidence="1">
    <location>
        <begin position="10"/>
        <end position="22"/>
    </location>
</feature>
<dbReference type="EMBL" id="JAIFTL010000296">
    <property type="protein sequence ID" value="KAG9320380.1"/>
    <property type="molecule type" value="Genomic_DNA"/>
</dbReference>
<dbReference type="PRINTS" id="PR00625">
    <property type="entry name" value="JDOMAIN"/>
</dbReference>
<dbReference type="InterPro" id="IPR019396">
    <property type="entry name" value="TM_Fragile-X-F-assoc"/>
</dbReference>
<keyword evidence="2" id="KW-0812">Transmembrane</keyword>
<dbReference type="Proteomes" id="UP000717515">
    <property type="component" value="Unassembled WGS sequence"/>
</dbReference>
<feature type="transmembrane region" description="Helical" evidence="2">
    <location>
        <begin position="306"/>
        <end position="324"/>
    </location>
</feature>
<feature type="transmembrane region" description="Helical" evidence="2">
    <location>
        <begin position="373"/>
        <end position="396"/>
    </location>
</feature>
<protein>
    <recommendedName>
        <fullName evidence="3">J domain-containing protein</fullName>
    </recommendedName>
</protein>
<dbReference type="Pfam" id="PF10269">
    <property type="entry name" value="Tmemb_185A"/>
    <property type="match status" value="1"/>
</dbReference>
<dbReference type="InterPro" id="IPR001623">
    <property type="entry name" value="DnaJ_domain"/>
</dbReference>
<reference evidence="4" key="1">
    <citation type="submission" date="2021-07" db="EMBL/GenBank/DDBJ databases">
        <title>Draft genome of Mortierella alpina, strain LL118, isolated from an aspen leaf litter sample.</title>
        <authorList>
            <person name="Yang S."/>
            <person name="Vinatzer B.A."/>
        </authorList>
    </citation>
    <scope>NUCLEOTIDE SEQUENCE</scope>
    <source>
        <strain evidence="4">LL118</strain>
    </source>
</reference>
<comment type="caution">
    <text evidence="4">The sequence shown here is derived from an EMBL/GenBank/DDBJ whole genome shotgun (WGS) entry which is preliminary data.</text>
</comment>
<evidence type="ECO:0000313" key="5">
    <source>
        <dbReference type="Proteomes" id="UP000717515"/>
    </source>
</evidence>
<dbReference type="PANTHER" id="PTHR13568">
    <property type="entry name" value="FAM11A, B PROTEIN"/>
    <property type="match status" value="1"/>
</dbReference>
<dbReference type="PROSITE" id="PS50076">
    <property type="entry name" value="DNAJ_2"/>
    <property type="match status" value="1"/>
</dbReference>
<accession>A0A9P8CZM3</accession>
<feature type="transmembrane region" description="Helical" evidence="2">
    <location>
        <begin position="402"/>
        <end position="433"/>
    </location>
</feature>
<evidence type="ECO:0000259" key="3">
    <source>
        <dbReference type="PROSITE" id="PS50076"/>
    </source>
</evidence>
<sequence length="453" mass="49578">MSLFKRSNKNKTSSAASSVASTPAQTPRPSMQEQRLPLATKMTREEALEMLMEKMMPNAASGPSLALQHHPDRQSGENRTGGTTSRARFQEIAEAYEVLSDPRKRRIYDNHGLSGVRLEGSSIGSWLMFGFDQIICFLSALLSLTVALLIFFIVALSLRVDEKIDWNYAVVFIPIWILDGLGCLGFLAELMLFSPFKDDEDSSEAQDGTAAAATEAAPTRKKTKARRVMDCASKVLLQILQTTFQVLIVLKANDPSILPATVVFAPYLVMRLIETINKLAMLVTLLKMTEGSSIDILSKLLVAMDLFWMDLILWSLTILVMLRIDGHITWSWFLVLSPLLLIAVKSAIGLLWRRIMISMIQDYQGRRQAESKFIADGVALVVLSAVGYSLAGLVAAKLDGHAISALVIAAPFLVVLGIAFCATACCFPCAAYVARSTDSGLGSGPIRIELKAQ</sequence>
<dbReference type="CDD" id="cd06257">
    <property type="entry name" value="DnaJ"/>
    <property type="match status" value="1"/>
</dbReference>
<dbReference type="InterPro" id="IPR018253">
    <property type="entry name" value="DnaJ_domain_CS"/>
</dbReference>
<evidence type="ECO:0000313" key="4">
    <source>
        <dbReference type="EMBL" id="KAG9320380.1"/>
    </source>
</evidence>
<feature type="transmembrane region" description="Helical" evidence="2">
    <location>
        <begin position="134"/>
        <end position="156"/>
    </location>
</feature>
<feature type="transmembrane region" description="Helical" evidence="2">
    <location>
        <begin position="168"/>
        <end position="188"/>
    </location>
</feature>
<keyword evidence="2" id="KW-0472">Membrane</keyword>
<dbReference type="SUPFAM" id="SSF46565">
    <property type="entry name" value="Chaperone J-domain"/>
    <property type="match status" value="1"/>
</dbReference>
<dbReference type="AlphaFoldDB" id="A0A9P8CZM3"/>
<proteinExistence type="predicted"/>
<dbReference type="Gene3D" id="1.10.287.110">
    <property type="entry name" value="DnaJ domain"/>
    <property type="match status" value="1"/>
</dbReference>
<feature type="region of interest" description="Disordered" evidence="1">
    <location>
        <begin position="1"/>
        <end position="38"/>
    </location>
</feature>
<name>A0A9P8CZM3_MORAP</name>
<keyword evidence="2" id="KW-1133">Transmembrane helix</keyword>
<feature type="transmembrane region" description="Helical" evidence="2">
    <location>
        <begin position="330"/>
        <end position="352"/>
    </location>
</feature>
<feature type="domain" description="J" evidence="3">
    <location>
        <begin position="31"/>
        <end position="112"/>
    </location>
</feature>
<organism evidence="4 5">
    <name type="scientific">Mortierella alpina</name>
    <name type="common">Oleaginous fungus</name>
    <name type="synonym">Mortierella renispora</name>
    <dbReference type="NCBI Taxonomy" id="64518"/>
    <lineage>
        <taxon>Eukaryota</taxon>
        <taxon>Fungi</taxon>
        <taxon>Fungi incertae sedis</taxon>
        <taxon>Mucoromycota</taxon>
        <taxon>Mortierellomycotina</taxon>
        <taxon>Mortierellomycetes</taxon>
        <taxon>Mortierellales</taxon>
        <taxon>Mortierellaceae</taxon>
        <taxon>Mortierella</taxon>
    </lineage>
</organism>
<gene>
    <name evidence="4" type="ORF">KVV02_005599</name>
</gene>
<evidence type="ECO:0000256" key="2">
    <source>
        <dbReference type="SAM" id="Phobius"/>
    </source>
</evidence>
<dbReference type="Pfam" id="PF00226">
    <property type="entry name" value="DnaJ"/>
    <property type="match status" value="1"/>
</dbReference>
<dbReference type="InterPro" id="IPR036869">
    <property type="entry name" value="J_dom_sf"/>
</dbReference>
<dbReference type="PANTHER" id="PTHR13568:SF9">
    <property type="entry name" value="TRANSMEMBRANE PROTEIN 203"/>
    <property type="match status" value="1"/>
</dbReference>